<dbReference type="Proteomes" id="UP000800093">
    <property type="component" value="Unassembled WGS sequence"/>
</dbReference>
<gene>
    <name evidence="1" type="ORF">CC78DRAFT_620347</name>
</gene>
<organism evidence="1 2">
    <name type="scientific">Lojkania enalia</name>
    <dbReference type="NCBI Taxonomy" id="147567"/>
    <lineage>
        <taxon>Eukaryota</taxon>
        <taxon>Fungi</taxon>
        <taxon>Dikarya</taxon>
        <taxon>Ascomycota</taxon>
        <taxon>Pezizomycotina</taxon>
        <taxon>Dothideomycetes</taxon>
        <taxon>Pleosporomycetidae</taxon>
        <taxon>Pleosporales</taxon>
        <taxon>Pleosporales incertae sedis</taxon>
        <taxon>Lojkania</taxon>
    </lineage>
</organism>
<proteinExistence type="predicted"/>
<comment type="caution">
    <text evidence="1">The sequence shown here is derived from an EMBL/GenBank/DDBJ whole genome shotgun (WGS) entry which is preliminary data.</text>
</comment>
<evidence type="ECO:0000313" key="1">
    <source>
        <dbReference type="EMBL" id="KAF2260300.1"/>
    </source>
</evidence>
<accession>A0A9P4K2L4</accession>
<dbReference type="AlphaFoldDB" id="A0A9P4K2L4"/>
<dbReference type="EMBL" id="ML986684">
    <property type="protein sequence ID" value="KAF2260300.1"/>
    <property type="molecule type" value="Genomic_DNA"/>
</dbReference>
<keyword evidence="2" id="KW-1185">Reference proteome</keyword>
<evidence type="ECO:0000313" key="2">
    <source>
        <dbReference type="Proteomes" id="UP000800093"/>
    </source>
</evidence>
<sequence length="62" mass="7024">MYAVTGTGRVTEFVWFITDRASIESRKNKAYSLAYNVSSSKEWKIIKAFLTYFALELGGGYS</sequence>
<reference evidence="2" key="1">
    <citation type="journal article" date="2020" name="Stud. Mycol.">
        <title>101 Dothideomycetes genomes: A test case for predicting lifestyles and emergence of pathogens.</title>
        <authorList>
            <person name="Haridas S."/>
            <person name="Albert R."/>
            <person name="Binder M."/>
            <person name="Bloem J."/>
            <person name="LaButti K."/>
            <person name="Salamov A."/>
            <person name="Andreopoulos B."/>
            <person name="Baker S."/>
            <person name="Barry K."/>
            <person name="Bills G."/>
            <person name="Bluhm B."/>
            <person name="Cannon C."/>
            <person name="Castanera R."/>
            <person name="Culley D."/>
            <person name="Daum C."/>
            <person name="Ezra D."/>
            <person name="Gonzalez J."/>
            <person name="Henrissat B."/>
            <person name="Kuo A."/>
            <person name="Liang C."/>
            <person name="Lipzen A."/>
            <person name="Lutzoni F."/>
            <person name="Magnuson J."/>
            <person name="Mondo S."/>
            <person name="Nolan M."/>
            <person name="Ohm R."/>
            <person name="Pangilinan J."/>
            <person name="Park H.-J."/>
            <person name="Ramirez L."/>
            <person name="Alfaro M."/>
            <person name="Sun H."/>
            <person name="Tritt A."/>
            <person name="Yoshinaga Y."/>
            <person name="Zwiers L.-H."/>
            <person name="Turgeon B."/>
            <person name="Goodwin S."/>
            <person name="Spatafora J."/>
            <person name="Crous P."/>
            <person name="Grigoriev I."/>
        </authorList>
    </citation>
    <scope>NUCLEOTIDE SEQUENCE [LARGE SCALE GENOMIC DNA]</scope>
    <source>
        <strain evidence="2">CBS 304.66</strain>
    </source>
</reference>
<name>A0A9P4K2L4_9PLEO</name>
<protein>
    <submittedName>
        <fullName evidence="1">Uncharacterized protein</fullName>
    </submittedName>
</protein>